<reference evidence="2 3" key="1">
    <citation type="submission" date="2018-09" db="EMBL/GenBank/DDBJ databases">
        <title>Zymobacter palmae IAM14233 (=T109) whole genome analysis.</title>
        <authorList>
            <person name="Yanase H."/>
        </authorList>
    </citation>
    <scope>NUCLEOTIDE SEQUENCE [LARGE SCALE GENOMIC DNA]</scope>
    <source>
        <strain evidence="2 3">IAM14233</strain>
    </source>
</reference>
<gene>
    <name evidence="2" type="ORF">ZBT109_0883</name>
</gene>
<sequence length="147" mass="16640">MSTSLSIILIIIALLIGVGAGALLHKLLGRGSNYYRQMLAERDREIDQMHTHMHQHLSQVTDMAEQLHTQSQQLNQLLARETQLLDSDIELKRRVRLLNGQSAMTEEEEEAALSLHAPRDYAEEVDTSPLSSPSDARQNDDLQPPRY</sequence>
<protein>
    <submittedName>
        <fullName evidence="2">ATPase</fullName>
    </submittedName>
</protein>
<evidence type="ECO:0000313" key="2">
    <source>
        <dbReference type="EMBL" id="BBG29656.1"/>
    </source>
</evidence>
<proteinExistence type="predicted"/>
<dbReference type="EMBL" id="AP018933">
    <property type="protein sequence ID" value="BBG29656.1"/>
    <property type="molecule type" value="Genomic_DNA"/>
</dbReference>
<evidence type="ECO:0000256" key="1">
    <source>
        <dbReference type="SAM" id="MobiDB-lite"/>
    </source>
</evidence>
<accession>A0A348HDF4</accession>
<dbReference type="Pfam" id="PF06295">
    <property type="entry name" value="ZapG-like"/>
    <property type="match status" value="1"/>
</dbReference>
<evidence type="ECO:0000313" key="3">
    <source>
        <dbReference type="Proteomes" id="UP000267342"/>
    </source>
</evidence>
<organism evidence="2 3">
    <name type="scientific">Zymobacter palmae</name>
    <dbReference type="NCBI Taxonomy" id="33074"/>
    <lineage>
        <taxon>Bacteria</taxon>
        <taxon>Pseudomonadati</taxon>
        <taxon>Pseudomonadota</taxon>
        <taxon>Gammaproteobacteria</taxon>
        <taxon>Oceanospirillales</taxon>
        <taxon>Halomonadaceae</taxon>
        <taxon>Zymobacter group</taxon>
        <taxon>Zymobacter</taxon>
    </lineage>
</organism>
<dbReference type="Proteomes" id="UP000267342">
    <property type="component" value="Chromosome"/>
</dbReference>
<dbReference type="InterPro" id="IPR009386">
    <property type="entry name" value="ZapG-like"/>
</dbReference>
<dbReference type="RefSeq" id="WP_027705314.1">
    <property type="nucleotide sequence ID" value="NZ_AP018933.1"/>
</dbReference>
<dbReference type="AlphaFoldDB" id="A0A348HDF4"/>
<dbReference type="KEGG" id="zpl:ZBT109_0883"/>
<feature type="region of interest" description="Disordered" evidence="1">
    <location>
        <begin position="99"/>
        <end position="147"/>
    </location>
</feature>
<keyword evidence="3" id="KW-1185">Reference proteome</keyword>
<name>A0A348HDF4_9GAMM</name>